<dbReference type="PANTHER" id="PTHR11412:SF184">
    <property type="entry name" value="ALPHA-2-MACROGLOBULIN"/>
    <property type="match status" value="1"/>
</dbReference>
<dbReference type="InterPro" id="IPR009048">
    <property type="entry name" value="A-macroglobulin_rcpt-bd"/>
</dbReference>
<dbReference type="InterPro" id="IPR011626">
    <property type="entry name" value="Alpha-macroglobulin_TED"/>
</dbReference>
<dbReference type="KEGG" id="xla:108696028"/>
<dbReference type="Pfam" id="PF07677">
    <property type="entry name" value="A2M_recep"/>
    <property type="match status" value="1"/>
</dbReference>
<accession>A0A8J1L8T9</accession>
<dbReference type="Gene3D" id="1.50.10.20">
    <property type="match status" value="2"/>
</dbReference>
<proteinExistence type="predicted"/>
<dbReference type="SUPFAM" id="SSF48239">
    <property type="entry name" value="Terpenoid cyclases/Protein prenyltransferases"/>
    <property type="match status" value="1"/>
</dbReference>
<dbReference type="RefSeq" id="XP_041425962.1">
    <property type="nucleotide sequence ID" value="XM_041570028.1"/>
</dbReference>
<dbReference type="Gene3D" id="2.60.120.1540">
    <property type="match status" value="1"/>
</dbReference>
<dbReference type="Proteomes" id="UP000186698">
    <property type="component" value="Chromosome 7L"/>
</dbReference>
<dbReference type="OrthoDB" id="9998011at2759"/>
<organism evidence="2 3">
    <name type="scientific">Xenopus laevis</name>
    <name type="common">African clawed frog</name>
    <dbReference type="NCBI Taxonomy" id="8355"/>
    <lineage>
        <taxon>Eukaryota</taxon>
        <taxon>Metazoa</taxon>
        <taxon>Chordata</taxon>
        <taxon>Craniata</taxon>
        <taxon>Vertebrata</taxon>
        <taxon>Euteleostomi</taxon>
        <taxon>Amphibia</taxon>
        <taxon>Batrachia</taxon>
        <taxon>Anura</taxon>
        <taxon>Pipoidea</taxon>
        <taxon>Pipidae</taxon>
        <taxon>Xenopodinae</taxon>
        <taxon>Xenopus</taxon>
        <taxon>Xenopus</taxon>
    </lineage>
</organism>
<keyword evidence="2" id="KW-1185">Reference proteome</keyword>
<dbReference type="SMART" id="SM01361">
    <property type="entry name" value="A2M_recep"/>
    <property type="match status" value="1"/>
</dbReference>
<protein>
    <submittedName>
        <fullName evidence="3">Alpha-2-macroglobulin-like</fullName>
    </submittedName>
</protein>
<evidence type="ECO:0000313" key="3">
    <source>
        <dbReference type="RefSeq" id="XP_041425962.1"/>
    </source>
</evidence>
<dbReference type="Pfam" id="PF07678">
    <property type="entry name" value="TED_complement"/>
    <property type="match status" value="1"/>
</dbReference>
<evidence type="ECO:0000259" key="1">
    <source>
        <dbReference type="SMART" id="SM01361"/>
    </source>
</evidence>
<dbReference type="Gene3D" id="2.60.40.690">
    <property type="entry name" value="Alpha-macroglobulin, receptor-binding domain"/>
    <property type="match status" value="1"/>
</dbReference>
<gene>
    <name evidence="3" type="primary">LOC108696028</name>
</gene>
<evidence type="ECO:0000313" key="2">
    <source>
        <dbReference type="Proteomes" id="UP000186698"/>
    </source>
</evidence>
<dbReference type="InterPro" id="IPR008930">
    <property type="entry name" value="Terpenoid_cyclase/PrenylTrfase"/>
</dbReference>
<sequence>MVEDALSCLRKAAKKVSSIYTQALLAYTFTLSNDTELREMLLTKLDEKAVRKDGQIHWEHKPSSEASDFPSWYQASSAEVELTSYDTVVALEALAKYAEATFTDKGDVTVTVSSKTGFHQQFHVDHTNRLLLQKSSLSDIPGDYSLSASGSGCVYVQTVLRYNIPPPRSDATFSVQVETQPIKCPKDPMKQLCIDIYIQYTGSREKSNMALVEVKLLSGFIPLKNSVKKLVNSNTIKRSEIQSDIVTLYLNELGRDRVHLSFLVVEDIKVKNLKPATVKVYDYYETAEYAVTEYNSPCSSDAETGNVS</sequence>
<dbReference type="AlphaFoldDB" id="A0A8J1L8T9"/>
<dbReference type="GeneID" id="108696028"/>
<dbReference type="PANTHER" id="PTHR11412">
    <property type="entry name" value="MACROGLOBULIN / COMPLEMENT"/>
    <property type="match status" value="1"/>
</dbReference>
<feature type="domain" description="Alpha-macroglobulin receptor-binding" evidence="1">
    <location>
        <begin position="207"/>
        <end position="294"/>
    </location>
</feature>
<dbReference type="InterPro" id="IPR050473">
    <property type="entry name" value="A2M/Complement_sys"/>
</dbReference>
<reference evidence="3" key="1">
    <citation type="submission" date="2025-08" db="UniProtKB">
        <authorList>
            <consortium name="RefSeq"/>
        </authorList>
    </citation>
    <scope>IDENTIFICATION</scope>
    <source>
        <strain evidence="3">J_2021</strain>
        <tissue evidence="3">Erythrocytes</tissue>
    </source>
</reference>
<dbReference type="InterPro" id="IPR036595">
    <property type="entry name" value="A-macroglobulin_rcpt-bd_sf"/>
</dbReference>
<name>A0A8J1L8T9_XENLA</name>
<dbReference type="SUPFAM" id="SSF49410">
    <property type="entry name" value="Alpha-macroglobulin receptor domain"/>
    <property type="match status" value="1"/>
</dbReference>
<dbReference type="GO" id="GO:0005615">
    <property type="term" value="C:extracellular space"/>
    <property type="evidence" value="ECO:0007669"/>
    <property type="project" value="InterPro"/>
</dbReference>